<evidence type="ECO:0000313" key="1">
    <source>
        <dbReference type="EMBL" id="KAJ8748351.1"/>
    </source>
</evidence>
<reference evidence="1 2" key="1">
    <citation type="submission" date="2021-09" db="EMBL/GenBank/DDBJ databases">
        <title>Genomic insights and catalytic innovation underlie evolution of tropane alkaloids biosynthesis.</title>
        <authorList>
            <person name="Wang Y.-J."/>
            <person name="Tian T."/>
            <person name="Huang J.-P."/>
            <person name="Huang S.-X."/>
        </authorList>
    </citation>
    <scope>NUCLEOTIDE SEQUENCE [LARGE SCALE GENOMIC DNA]</scope>
    <source>
        <strain evidence="1">KIB-2018</strain>
        <tissue evidence="1">Leaf</tissue>
    </source>
</reference>
<sequence length="121" mass="13443">MELELSSVTSRKLTSGVGLELGSNIKGSISDSKKGNSKFKKKIATSITSKLKFDLDVLKMKQHRKNKFRVSEFSPPPGVSCDPFAAKGWSKVLKAASKHFNKKKRKDPASHVKLSNYLMDM</sequence>
<organism evidence="1 2">
    <name type="scientific">Erythroxylum novogranatense</name>
    <dbReference type="NCBI Taxonomy" id="1862640"/>
    <lineage>
        <taxon>Eukaryota</taxon>
        <taxon>Viridiplantae</taxon>
        <taxon>Streptophyta</taxon>
        <taxon>Embryophyta</taxon>
        <taxon>Tracheophyta</taxon>
        <taxon>Spermatophyta</taxon>
        <taxon>Magnoliopsida</taxon>
        <taxon>eudicotyledons</taxon>
        <taxon>Gunneridae</taxon>
        <taxon>Pentapetalae</taxon>
        <taxon>rosids</taxon>
        <taxon>fabids</taxon>
        <taxon>Malpighiales</taxon>
        <taxon>Erythroxylaceae</taxon>
        <taxon>Erythroxylum</taxon>
    </lineage>
</organism>
<comment type="caution">
    <text evidence="1">The sequence shown here is derived from an EMBL/GenBank/DDBJ whole genome shotgun (WGS) entry which is preliminary data.</text>
</comment>
<accession>A0AAV8S8H9</accession>
<dbReference type="AlphaFoldDB" id="A0AAV8S8H9"/>
<evidence type="ECO:0000313" key="2">
    <source>
        <dbReference type="Proteomes" id="UP001159364"/>
    </source>
</evidence>
<name>A0AAV8S8H9_9ROSI</name>
<dbReference type="EMBL" id="JAIWQS010000012">
    <property type="protein sequence ID" value="KAJ8748351.1"/>
    <property type="molecule type" value="Genomic_DNA"/>
</dbReference>
<protein>
    <submittedName>
        <fullName evidence="1">Uncharacterized protein</fullName>
    </submittedName>
</protein>
<proteinExistence type="predicted"/>
<keyword evidence="2" id="KW-1185">Reference proteome</keyword>
<gene>
    <name evidence="1" type="ORF">K2173_002988</name>
</gene>
<dbReference type="Proteomes" id="UP001159364">
    <property type="component" value="Linkage Group LG12"/>
</dbReference>